<organism evidence="1 2">
    <name type="scientific">Pleurotus cornucopiae</name>
    <name type="common">Cornucopia mushroom</name>
    <dbReference type="NCBI Taxonomy" id="5321"/>
    <lineage>
        <taxon>Eukaryota</taxon>
        <taxon>Fungi</taxon>
        <taxon>Dikarya</taxon>
        <taxon>Basidiomycota</taxon>
        <taxon>Agaricomycotina</taxon>
        <taxon>Agaricomycetes</taxon>
        <taxon>Agaricomycetidae</taxon>
        <taxon>Agaricales</taxon>
        <taxon>Pleurotineae</taxon>
        <taxon>Pleurotaceae</taxon>
        <taxon>Pleurotus</taxon>
    </lineage>
</organism>
<reference evidence="1 2" key="1">
    <citation type="journal article" date="2021" name="Appl. Environ. Microbiol.">
        <title>Genetic linkage and physical mapping for an oyster mushroom Pleurotus cornucopiae and QTL analysis for the trait cap color.</title>
        <authorList>
            <person name="Zhang Y."/>
            <person name="Gao W."/>
            <person name="Sonnenberg A."/>
            <person name="Chen Q."/>
            <person name="Zhang J."/>
            <person name="Huang C."/>
        </authorList>
    </citation>
    <scope>NUCLEOTIDE SEQUENCE [LARGE SCALE GENOMIC DNA]</scope>
    <source>
        <strain evidence="1">CCMSSC00406</strain>
    </source>
</reference>
<keyword evidence="2" id="KW-1185">Reference proteome</keyword>
<accession>A0ACB7J2I4</accession>
<evidence type="ECO:0000313" key="2">
    <source>
        <dbReference type="Proteomes" id="UP000824881"/>
    </source>
</evidence>
<sequence>MSVRKLFRKQDVSPTLKDRIKNGELGRFAGTITLGGHISQHKDRHADLFKGTLDTSRSPWKASQQTVYGIASGLDYLHRLTIVHGDLNPEHSIMVLDNGQPALVDFGRSKNLSRSGYTTKASSTSDLYRAPELVDEYGIEASNSPYTTQQDVYSFGMTMLFVLSGQLPFYTYGPVKLGVQQANLGTQLRHTDYPGIEATHWDLGTRCWAQIPEARCSSATIMEVLSSVRTTG</sequence>
<comment type="caution">
    <text evidence="1">The sequence shown here is derived from an EMBL/GenBank/DDBJ whole genome shotgun (WGS) entry which is preliminary data.</text>
</comment>
<dbReference type="EMBL" id="WQMT02000004">
    <property type="protein sequence ID" value="KAG9224034.1"/>
    <property type="molecule type" value="Genomic_DNA"/>
</dbReference>
<protein>
    <submittedName>
        <fullName evidence="1">Uncharacterized protein</fullName>
    </submittedName>
</protein>
<name>A0ACB7J2I4_PLECO</name>
<gene>
    <name evidence="1" type="ORF">CCMSSC00406_0004350</name>
</gene>
<evidence type="ECO:0000313" key="1">
    <source>
        <dbReference type="EMBL" id="KAG9224034.1"/>
    </source>
</evidence>
<dbReference type="Proteomes" id="UP000824881">
    <property type="component" value="Unassembled WGS sequence"/>
</dbReference>
<proteinExistence type="predicted"/>